<dbReference type="PANTHER" id="PTHR21301">
    <property type="entry name" value="REVERSE TRANSCRIPTASE"/>
    <property type="match status" value="1"/>
</dbReference>
<dbReference type="PANTHER" id="PTHR21301:SF10">
    <property type="entry name" value="REVERSE TRANSCRIPTASE DOMAIN-CONTAINING PROTEIN"/>
    <property type="match status" value="1"/>
</dbReference>
<dbReference type="RefSeq" id="XP_062713203.1">
    <property type="nucleotide sequence ID" value="XM_062857219.1"/>
</dbReference>
<dbReference type="InterPro" id="IPR043502">
    <property type="entry name" value="DNA/RNA_pol_sf"/>
</dbReference>
<evidence type="ECO:0000313" key="3">
    <source>
        <dbReference type="Proteomes" id="UP000069940"/>
    </source>
</evidence>
<dbReference type="GeneID" id="134290163"/>
<evidence type="ECO:0000313" key="2">
    <source>
        <dbReference type="EnsemblMetazoa" id="AALFPA23_019388.P28519"/>
    </source>
</evidence>
<reference evidence="2" key="2">
    <citation type="submission" date="2025-05" db="UniProtKB">
        <authorList>
            <consortium name="EnsemblMetazoa"/>
        </authorList>
    </citation>
    <scope>IDENTIFICATION</scope>
    <source>
        <strain evidence="2">Foshan</strain>
    </source>
</reference>
<organism evidence="2 3">
    <name type="scientific">Aedes albopictus</name>
    <name type="common">Asian tiger mosquito</name>
    <name type="synonym">Stegomyia albopicta</name>
    <dbReference type="NCBI Taxonomy" id="7160"/>
    <lineage>
        <taxon>Eukaryota</taxon>
        <taxon>Metazoa</taxon>
        <taxon>Ecdysozoa</taxon>
        <taxon>Arthropoda</taxon>
        <taxon>Hexapoda</taxon>
        <taxon>Insecta</taxon>
        <taxon>Pterygota</taxon>
        <taxon>Neoptera</taxon>
        <taxon>Endopterygota</taxon>
        <taxon>Diptera</taxon>
        <taxon>Nematocera</taxon>
        <taxon>Culicoidea</taxon>
        <taxon>Culicidae</taxon>
        <taxon>Culicinae</taxon>
        <taxon>Aedini</taxon>
        <taxon>Aedes</taxon>
        <taxon>Stegomyia</taxon>
    </lineage>
</organism>
<name>A0ABM1ZKM5_AEDAL</name>
<dbReference type="SUPFAM" id="SSF56672">
    <property type="entry name" value="DNA/RNA polymerases"/>
    <property type="match status" value="1"/>
</dbReference>
<feature type="domain" description="Reverse transcriptase" evidence="1">
    <location>
        <begin position="89"/>
        <end position="376"/>
    </location>
</feature>
<proteinExistence type="predicted"/>
<accession>A0ABM1ZKM5</accession>
<dbReference type="PROSITE" id="PS50878">
    <property type="entry name" value="RT_POL"/>
    <property type="match status" value="1"/>
</dbReference>
<dbReference type="Proteomes" id="UP000069940">
    <property type="component" value="Unassembled WGS sequence"/>
</dbReference>
<protein>
    <recommendedName>
        <fullName evidence="1">Reverse transcriptase domain-containing protein</fullName>
    </recommendedName>
</protein>
<reference evidence="3" key="1">
    <citation type="journal article" date="2015" name="Proc. Natl. Acad. Sci. U.S.A.">
        <title>Genome sequence of the Asian Tiger mosquito, Aedes albopictus, reveals insights into its biology, genetics, and evolution.</title>
        <authorList>
            <person name="Chen X.G."/>
            <person name="Jiang X."/>
            <person name="Gu J."/>
            <person name="Xu M."/>
            <person name="Wu Y."/>
            <person name="Deng Y."/>
            <person name="Zhang C."/>
            <person name="Bonizzoni M."/>
            <person name="Dermauw W."/>
            <person name="Vontas J."/>
            <person name="Armbruster P."/>
            <person name="Huang X."/>
            <person name="Yang Y."/>
            <person name="Zhang H."/>
            <person name="He W."/>
            <person name="Peng H."/>
            <person name="Liu Y."/>
            <person name="Wu K."/>
            <person name="Chen J."/>
            <person name="Lirakis M."/>
            <person name="Topalis P."/>
            <person name="Van Leeuwen T."/>
            <person name="Hall A.B."/>
            <person name="Jiang X."/>
            <person name="Thorpe C."/>
            <person name="Mueller R.L."/>
            <person name="Sun C."/>
            <person name="Waterhouse R.M."/>
            <person name="Yan G."/>
            <person name="Tu Z.J."/>
            <person name="Fang X."/>
            <person name="James A.A."/>
        </authorList>
    </citation>
    <scope>NUCLEOTIDE SEQUENCE [LARGE SCALE GENOMIC DNA]</scope>
    <source>
        <strain evidence="3">Foshan</strain>
    </source>
</reference>
<sequence>MESCCGGGFGRLESALQLSPDESVQNRNRCQVVTHIQNHLTRNKSELYQAPVQKFCKEAERITKRFLAEHENVIVLESDKGKKMVIMFREDYDRKMEAPLNDTTYKIVPRDPTSNIQTTNNRFVSRLIDKPTARDLKLTTAVCPRIYGQPKAHKPDLPLRPVVLNITAPTYKLSKYVASILQQSAHGHYNVSDSFEFAKYVPTVKLPPGYVLVSFDVVSLFTNIPKDLVLRDIIMNWQSIKKVTDINLDLFLEIVEFCLDSSYFCFRGKYYVQTFGTAMGSPLSPILADLVMDTLLCTVVRLVPFPIPILKKFVDDLLLALPMDQIQTTLDIFNSYNPYLQFTIEKENDNKLPFLDTLIIRHNDQTLRTTWYSKPIASGRLMIYHYFHPTAMKMNVASNFIERVTRLSTNPGEENQ</sequence>
<evidence type="ECO:0000259" key="1">
    <source>
        <dbReference type="PROSITE" id="PS50878"/>
    </source>
</evidence>
<dbReference type="EnsemblMetazoa" id="AALFPA23_019388.R28519">
    <property type="protein sequence ID" value="AALFPA23_019388.P28519"/>
    <property type="gene ID" value="AALFPA23_019388"/>
</dbReference>
<dbReference type="InterPro" id="IPR000477">
    <property type="entry name" value="RT_dom"/>
</dbReference>
<keyword evidence="3" id="KW-1185">Reference proteome</keyword>